<reference evidence="8 9" key="1">
    <citation type="submission" date="2022-04" db="EMBL/GenBank/DDBJ databases">
        <title>Halobacillus sp. isolated from saltern.</title>
        <authorList>
            <person name="Won M."/>
            <person name="Lee C.-M."/>
            <person name="Woen H.-Y."/>
            <person name="Kwon S.-W."/>
        </authorList>
    </citation>
    <scope>NUCLEOTIDE SEQUENCE [LARGE SCALE GENOMIC DNA]</scope>
    <source>
        <strain evidence="8 9">SSBR10-3</strain>
    </source>
</reference>
<dbReference type="EMBL" id="CP095073">
    <property type="protein sequence ID" value="UOQ44934.1"/>
    <property type="molecule type" value="Genomic_DNA"/>
</dbReference>
<protein>
    <submittedName>
        <fullName evidence="8">CoA pyrophosphatase</fullName>
    </submittedName>
</protein>
<evidence type="ECO:0000256" key="6">
    <source>
        <dbReference type="ARBA" id="ARBA00023211"/>
    </source>
</evidence>
<dbReference type="CDD" id="cd03426">
    <property type="entry name" value="NUDIX_CoAse_Nudt7"/>
    <property type="match status" value="1"/>
</dbReference>
<evidence type="ECO:0000313" key="8">
    <source>
        <dbReference type="EMBL" id="UOQ44934.1"/>
    </source>
</evidence>
<feature type="domain" description="Nudix hydrolase" evidence="7">
    <location>
        <begin position="23"/>
        <end position="164"/>
    </location>
</feature>
<evidence type="ECO:0000256" key="5">
    <source>
        <dbReference type="ARBA" id="ARBA00022842"/>
    </source>
</evidence>
<keyword evidence="6" id="KW-0464">Manganese</keyword>
<evidence type="ECO:0000256" key="3">
    <source>
        <dbReference type="ARBA" id="ARBA00022723"/>
    </source>
</evidence>
<dbReference type="Gene3D" id="3.90.79.10">
    <property type="entry name" value="Nucleoside Triphosphate Pyrophosphohydrolase"/>
    <property type="match status" value="1"/>
</dbReference>
<dbReference type="RefSeq" id="WP_244711275.1">
    <property type="nucleotide sequence ID" value="NZ_CP095073.1"/>
</dbReference>
<keyword evidence="9" id="KW-1185">Reference proteome</keyword>
<keyword evidence="3" id="KW-0479">Metal-binding</keyword>
<dbReference type="Proteomes" id="UP000831787">
    <property type="component" value="Chromosome"/>
</dbReference>
<comment type="cofactor">
    <cofactor evidence="1">
        <name>Mn(2+)</name>
        <dbReference type="ChEBI" id="CHEBI:29035"/>
    </cofactor>
</comment>
<comment type="cofactor">
    <cofactor evidence="2">
        <name>Mg(2+)</name>
        <dbReference type="ChEBI" id="CHEBI:18420"/>
    </cofactor>
</comment>
<sequence length="205" mass="23707">MDQETIFNKVKNHTPTILGSRQFAKFAILVPLIERDGETHVLFEVRSHKMRRQPGEICFPGGKIEPHDPSEKEAAIRETKEELGLNDEDITDALPIDYLVSPFGMIVYPFAGQIHTSFSSLKPNPKEVSEAFTVPLSFFLTNEPVVHYVDFQARPRDDFPYEMVPGGENYNWRPRQIEEYFYLYEDKSIWGLTAKVLSHFIDVIR</sequence>
<evidence type="ECO:0000256" key="2">
    <source>
        <dbReference type="ARBA" id="ARBA00001946"/>
    </source>
</evidence>
<dbReference type="InterPro" id="IPR015797">
    <property type="entry name" value="NUDIX_hydrolase-like_dom_sf"/>
</dbReference>
<organism evidence="8 9">
    <name type="scientific">Halobacillus salinarum</name>
    <dbReference type="NCBI Taxonomy" id="2932257"/>
    <lineage>
        <taxon>Bacteria</taxon>
        <taxon>Bacillati</taxon>
        <taxon>Bacillota</taxon>
        <taxon>Bacilli</taxon>
        <taxon>Bacillales</taxon>
        <taxon>Bacillaceae</taxon>
        <taxon>Halobacillus</taxon>
    </lineage>
</organism>
<dbReference type="PANTHER" id="PTHR12992">
    <property type="entry name" value="NUDIX HYDROLASE"/>
    <property type="match status" value="1"/>
</dbReference>
<evidence type="ECO:0000256" key="1">
    <source>
        <dbReference type="ARBA" id="ARBA00001936"/>
    </source>
</evidence>
<keyword evidence="5" id="KW-0460">Magnesium</keyword>
<evidence type="ECO:0000313" key="9">
    <source>
        <dbReference type="Proteomes" id="UP000831787"/>
    </source>
</evidence>
<dbReference type="InterPro" id="IPR045121">
    <property type="entry name" value="CoAse"/>
</dbReference>
<evidence type="ECO:0000256" key="4">
    <source>
        <dbReference type="ARBA" id="ARBA00022801"/>
    </source>
</evidence>
<accession>A0ABY4EKD0</accession>
<gene>
    <name evidence="8" type="ORF">MUN89_02985</name>
</gene>
<dbReference type="PROSITE" id="PS51462">
    <property type="entry name" value="NUDIX"/>
    <property type="match status" value="1"/>
</dbReference>
<proteinExistence type="predicted"/>
<evidence type="ECO:0000259" key="7">
    <source>
        <dbReference type="PROSITE" id="PS51462"/>
    </source>
</evidence>
<name>A0ABY4EKD0_9BACI</name>
<dbReference type="PANTHER" id="PTHR12992:SF11">
    <property type="entry name" value="MITOCHONDRIAL COENZYME A DIPHOSPHATASE NUDT8"/>
    <property type="match status" value="1"/>
</dbReference>
<dbReference type="SUPFAM" id="SSF55811">
    <property type="entry name" value="Nudix"/>
    <property type="match status" value="1"/>
</dbReference>
<dbReference type="Pfam" id="PF00293">
    <property type="entry name" value="NUDIX"/>
    <property type="match status" value="1"/>
</dbReference>
<dbReference type="InterPro" id="IPR000086">
    <property type="entry name" value="NUDIX_hydrolase_dom"/>
</dbReference>
<keyword evidence="4" id="KW-0378">Hydrolase</keyword>